<reference evidence="1" key="1">
    <citation type="submission" date="2018-06" db="EMBL/GenBank/DDBJ databases">
        <authorList>
            <person name="Zhirakovskaya E."/>
        </authorList>
    </citation>
    <scope>NUCLEOTIDE SEQUENCE</scope>
</reference>
<accession>A0A3B0VVR2</accession>
<name>A0A3B0VVR2_9ZZZZ</name>
<protein>
    <submittedName>
        <fullName evidence="1">Uncharacterized protein</fullName>
    </submittedName>
</protein>
<sequence length="78" mass="9197">MVNSAKEYLFSSFHSNALDQKNVLITEHEVFMRLSDDKDKRHLFYSQLFNQELDDDAVSQIRLGYQLHLLAQVLLKLK</sequence>
<organism evidence="1">
    <name type="scientific">hydrothermal vent metagenome</name>
    <dbReference type="NCBI Taxonomy" id="652676"/>
    <lineage>
        <taxon>unclassified sequences</taxon>
        <taxon>metagenomes</taxon>
        <taxon>ecological metagenomes</taxon>
    </lineage>
</organism>
<evidence type="ECO:0000313" key="1">
    <source>
        <dbReference type="EMBL" id="VAW47715.1"/>
    </source>
</evidence>
<gene>
    <name evidence="1" type="ORF">MNBD_GAMMA04-2199</name>
</gene>
<dbReference type="AlphaFoldDB" id="A0A3B0VVR2"/>
<dbReference type="EMBL" id="UOFB01000216">
    <property type="protein sequence ID" value="VAW47715.1"/>
    <property type="molecule type" value="Genomic_DNA"/>
</dbReference>
<proteinExistence type="predicted"/>